<evidence type="ECO:0000259" key="3">
    <source>
        <dbReference type="Pfam" id="PF07859"/>
    </source>
</evidence>
<gene>
    <name evidence="4" type="ORF">SAY86_024479</name>
</gene>
<dbReference type="AlphaFoldDB" id="A0AAN7RBJ4"/>
<dbReference type="EMBL" id="JAXQNO010000004">
    <property type="protein sequence ID" value="KAK4799114.1"/>
    <property type="molecule type" value="Genomic_DNA"/>
</dbReference>
<dbReference type="InterPro" id="IPR002168">
    <property type="entry name" value="Lipase_GDXG_HIS_AS"/>
</dbReference>
<evidence type="ECO:0000313" key="5">
    <source>
        <dbReference type="Proteomes" id="UP001346149"/>
    </source>
</evidence>
<protein>
    <recommendedName>
        <fullName evidence="3">Alpha/beta hydrolase fold-3 domain-containing protein</fullName>
    </recommendedName>
</protein>
<evidence type="ECO:0000313" key="4">
    <source>
        <dbReference type="EMBL" id="KAK4799114.1"/>
    </source>
</evidence>
<dbReference type="PANTHER" id="PTHR23024:SF582">
    <property type="entry name" value="CARBOXYLESTERASE 12-RELATED"/>
    <property type="match status" value="1"/>
</dbReference>
<dbReference type="Pfam" id="PF07859">
    <property type="entry name" value="Abhydrolase_3"/>
    <property type="match status" value="1"/>
</dbReference>
<name>A0AAN7RBJ4_TRANT</name>
<dbReference type="InterPro" id="IPR050466">
    <property type="entry name" value="Carboxylest/Gibb_receptor"/>
</dbReference>
<dbReference type="PROSITE" id="PS01173">
    <property type="entry name" value="LIPASE_GDXG_HIS"/>
    <property type="match status" value="1"/>
</dbReference>
<feature type="domain" description="Alpha/beta hydrolase fold-3" evidence="3">
    <location>
        <begin position="76"/>
        <end position="274"/>
    </location>
</feature>
<keyword evidence="2" id="KW-0378">Hydrolase</keyword>
<sequence length="296" mass="32625">MASSDSETLHKFRFFSVHKDGTLKFSLPPVQKTLPSDKDPTTRVRSKDVTISTDPPVSARLFLPRSVGSATKLPLLFYVHGGGFSWQSAFSTHYHNFVAAMVAEANCVAVSVEYGLFPDRPIPACYDDSWAALQWVAARQDPWVVEHADLDRVFLAGDSAGGNISHTLAARVGSIGLPGAKVVGAILVHPFFGGTEDDHMWLYMCPENGGLRDPRMKPAAADMASLGCERVLVFVAEKDHLMGPGIEYVEELKKSGWGGTVEVVKNIGEHHCFHLFDLEYEKSVELRQKFVSFMKQ</sequence>
<dbReference type="SUPFAM" id="SSF53474">
    <property type="entry name" value="alpha/beta-Hydrolases"/>
    <property type="match status" value="1"/>
</dbReference>
<proteinExistence type="inferred from homology"/>
<dbReference type="Gene3D" id="3.40.50.1820">
    <property type="entry name" value="alpha/beta hydrolase"/>
    <property type="match status" value="1"/>
</dbReference>
<dbReference type="GO" id="GO:0016787">
    <property type="term" value="F:hydrolase activity"/>
    <property type="evidence" value="ECO:0007669"/>
    <property type="project" value="UniProtKB-KW"/>
</dbReference>
<accession>A0AAN7RBJ4</accession>
<dbReference type="PANTHER" id="PTHR23024">
    <property type="entry name" value="ARYLACETAMIDE DEACETYLASE"/>
    <property type="match status" value="1"/>
</dbReference>
<dbReference type="Proteomes" id="UP001346149">
    <property type="component" value="Unassembled WGS sequence"/>
</dbReference>
<dbReference type="InterPro" id="IPR013094">
    <property type="entry name" value="AB_hydrolase_3"/>
</dbReference>
<organism evidence="4 5">
    <name type="scientific">Trapa natans</name>
    <name type="common">Water chestnut</name>
    <dbReference type="NCBI Taxonomy" id="22666"/>
    <lineage>
        <taxon>Eukaryota</taxon>
        <taxon>Viridiplantae</taxon>
        <taxon>Streptophyta</taxon>
        <taxon>Embryophyta</taxon>
        <taxon>Tracheophyta</taxon>
        <taxon>Spermatophyta</taxon>
        <taxon>Magnoliopsida</taxon>
        <taxon>eudicotyledons</taxon>
        <taxon>Gunneridae</taxon>
        <taxon>Pentapetalae</taxon>
        <taxon>rosids</taxon>
        <taxon>malvids</taxon>
        <taxon>Myrtales</taxon>
        <taxon>Lythraceae</taxon>
        <taxon>Trapa</taxon>
    </lineage>
</organism>
<evidence type="ECO:0000256" key="2">
    <source>
        <dbReference type="ARBA" id="ARBA00022801"/>
    </source>
</evidence>
<comment type="caution">
    <text evidence="4">The sequence shown here is derived from an EMBL/GenBank/DDBJ whole genome shotgun (WGS) entry which is preliminary data.</text>
</comment>
<evidence type="ECO:0000256" key="1">
    <source>
        <dbReference type="ARBA" id="ARBA00010515"/>
    </source>
</evidence>
<dbReference type="InterPro" id="IPR029058">
    <property type="entry name" value="AB_hydrolase_fold"/>
</dbReference>
<reference evidence="4 5" key="1">
    <citation type="journal article" date="2023" name="Hortic Res">
        <title>Pangenome of water caltrop reveals structural variations and asymmetric subgenome divergence after allopolyploidization.</title>
        <authorList>
            <person name="Zhang X."/>
            <person name="Chen Y."/>
            <person name="Wang L."/>
            <person name="Yuan Y."/>
            <person name="Fang M."/>
            <person name="Shi L."/>
            <person name="Lu R."/>
            <person name="Comes H.P."/>
            <person name="Ma Y."/>
            <person name="Chen Y."/>
            <person name="Huang G."/>
            <person name="Zhou Y."/>
            <person name="Zheng Z."/>
            <person name="Qiu Y."/>
        </authorList>
    </citation>
    <scope>NUCLEOTIDE SEQUENCE [LARGE SCALE GENOMIC DNA]</scope>
    <source>
        <strain evidence="4">F231</strain>
    </source>
</reference>
<keyword evidence="5" id="KW-1185">Reference proteome</keyword>
<comment type="similarity">
    <text evidence="1">Belongs to the 'GDXG' lipolytic enzyme family.</text>
</comment>